<evidence type="ECO:0000256" key="2">
    <source>
        <dbReference type="ARBA" id="ARBA00022803"/>
    </source>
</evidence>
<dbReference type="InterPro" id="IPR011990">
    <property type="entry name" value="TPR-like_helical_dom_sf"/>
</dbReference>
<dbReference type="PANTHER" id="PTHR45641:SF19">
    <property type="entry name" value="NEPHROCYSTIN-3"/>
    <property type="match status" value="1"/>
</dbReference>
<dbReference type="PRINTS" id="PR00381">
    <property type="entry name" value="KINESINLIGHT"/>
</dbReference>
<evidence type="ECO:0000256" key="3">
    <source>
        <dbReference type="PROSITE-ProRule" id="PRU00339"/>
    </source>
</evidence>
<keyword evidence="1" id="KW-0677">Repeat</keyword>
<dbReference type="PANTHER" id="PTHR45641">
    <property type="entry name" value="TETRATRICOPEPTIDE REPEAT PROTEIN (AFU_ORTHOLOGUE AFUA_6G03870)"/>
    <property type="match status" value="1"/>
</dbReference>
<organism evidence="5 6">
    <name type="scientific">Merismopedia glauca CCAP 1448/3</name>
    <dbReference type="NCBI Taxonomy" id="1296344"/>
    <lineage>
        <taxon>Bacteria</taxon>
        <taxon>Bacillati</taxon>
        <taxon>Cyanobacteriota</taxon>
        <taxon>Cyanophyceae</taxon>
        <taxon>Synechococcales</taxon>
        <taxon>Merismopediaceae</taxon>
        <taxon>Merismopedia</taxon>
    </lineage>
</organism>
<dbReference type="InterPro" id="IPR024983">
    <property type="entry name" value="CHAT_dom"/>
</dbReference>
<dbReference type="SMART" id="SM00028">
    <property type="entry name" value="TPR"/>
    <property type="match status" value="12"/>
</dbReference>
<dbReference type="Proteomes" id="UP000238762">
    <property type="component" value="Unassembled WGS sequence"/>
</dbReference>
<dbReference type="InterPro" id="IPR019734">
    <property type="entry name" value="TPR_rpt"/>
</dbReference>
<feature type="repeat" description="TPR" evidence="3">
    <location>
        <begin position="220"/>
        <end position="253"/>
    </location>
</feature>
<dbReference type="EMBL" id="PVWJ01000084">
    <property type="protein sequence ID" value="PSB01852.1"/>
    <property type="molecule type" value="Genomic_DNA"/>
</dbReference>
<dbReference type="PROSITE" id="PS50293">
    <property type="entry name" value="TPR_REGION"/>
    <property type="match status" value="2"/>
</dbReference>
<dbReference type="RefSeq" id="WP_106289680.1">
    <property type="nucleotide sequence ID" value="NZ_CAWNTC010000112.1"/>
</dbReference>
<dbReference type="Gene3D" id="1.25.40.10">
    <property type="entry name" value="Tetratricopeptide repeat domain"/>
    <property type="match status" value="3"/>
</dbReference>
<reference evidence="5 6" key="2">
    <citation type="submission" date="2018-03" db="EMBL/GenBank/DDBJ databases">
        <title>The ancient ancestry and fast evolution of plastids.</title>
        <authorList>
            <person name="Moore K.R."/>
            <person name="Magnabosco C."/>
            <person name="Momper L."/>
            <person name="Gold D.A."/>
            <person name="Bosak T."/>
            <person name="Fournier G.P."/>
        </authorList>
    </citation>
    <scope>NUCLEOTIDE SEQUENCE [LARGE SCALE GENOMIC DNA]</scope>
    <source>
        <strain evidence="5 6">CCAP 1448/3</strain>
    </source>
</reference>
<protein>
    <recommendedName>
        <fullName evidence="4">CHAT domain-containing protein</fullName>
    </recommendedName>
</protein>
<dbReference type="PROSITE" id="PS50005">
    <property type="entry name" value="TPR"/>
    <property type="match status" value="4"/>
</dbReference>
<feature type="repeat" description="TPR" evidence="3">
    <location>
        <begin position="471"/>
        <end position="504"/>
    </location>
</feature>
<accession>A0A2T1C0T8</accession>
<feature type="domain" description="CHAT" evidence="4">
    <location>
        <begin position="776"/>
        <end position="937"/>
    </location>
</feature>
<feature type="repeat" description="TPR" evidence="3">
    <location>
        <begin position="92"/>
        <end position="125"/>
    </location>
</feature>
<feature type="domain" description="CHAT" evidence="4">
    <location>
        <begin position="1040"/>
        <end position="1212"/>
    </location>
</feature>
<dbReference type="AlphaFoldDB" id="A0A2T1C0T8"/>
<reference evidence="5 6" key="1">
    <citation type="submission" date="2018-02" db="EMBL/GenBank/DDBJ databases">
        <authorList>
            <person name="Cohen D.B."/>
            <person name="Kent A.D."/>
        </authorList>
    </citation>
    <scope>NUCLEOTIDE SEQUENCE [LARGE SCALE GENOMIC DNA]</scope>
    <source>
        <strain evidence="5 6">CCAP 1448/3</strain>
    </source>
</reference>
<dbReference type="Pfam" id="PF12770">
    <property type="entry name" value="CHAT"/>
    <property type="match status" value="2"/>
</dbReference>
<gene>
    <name evidence="5" type="ORF">C7B64_16100</name>
</gene>
<dbReference type="SUPFAM" id="SSF48452">
    <property type="entry name" value="TPR-like"/>
    <property type="match status" value="3"/>
</dbReference>
<dbReference type="OrthoDB" id="3193074at2"/>
<keyword evidence="2 3" id="KW-0802">TPR repeat</keyword>
<evidence type="ECO:0000256" key="1">
    <source>
        <dbReference type="ARBA" id="ARBA00022737"/>
    </source>
</evidence>
<evidence type="ECO:0000259" key="4">
    <source>
        <dbReference type="Pfam" id="PF12770"/>
    </source>
</evidence>
<name>A0A2T1C0T8_9CYAN</name>
<evidence type="ECO:0000313" key="5">
    <source>
        <dbReference type="EMBL" id="PSB01852.1"/>
    </source>
</evidence>
<evidence type="ECO:0000313" key="6">
    <source>
        <dbReference type="Proteomes" id="UP000238762"/>
    </source>
</evidence>
<proteinExistence type="predicted"/>
<feature type="repeat" description="TPR" evidence="3">
    <location>
        <begin position="134"/>
        <end position="167"/>
    </location>
</feature>
<sequence length="1212" mass="137948">MFSWWEKSRWKFLVGQSHFYSQSGDLVAAISSLEKALAIAEQLGENADLVLTLNGLSQLYVYQNRYAEAENLCSHALDVAEKKLASDSPETALILNNLGGLYELQGKYNEAELLYLRSLAIQEKKWGTNSINIADTITNLGLVYRYQGKYSEAEKLYLRALKIREQNQQADRPVTINLLHNLGRLYLLQGRYQESETTCRRALAIFELQPESDHSSSLLTALLNGLASSYERQGKYEEAEPLYVRAVQISEEKLGFKHQDTARNFNNLADFYSAIGRYQESEEMHLRSLKIREEIWGVNHPNTAMSLNNLASLYRIQGKYGEAELLHSRALKIREEKLGLEHPDTAMSLNNLARVYESQERYGDAERLYQRALNIYEVVLGSDRATTAMTLNNLAQVCQAQNKLQQSESLHLRAMEIRESALGENHPDTIMSMHNLASLYSDQKKYELAEDLFLRLLKVAERRSPPHSNLHSTLNNLALLYKKQGRYAEAEALYKRALQIIPKSLDRNQPEISAILENLAAINIESKNFPSALSLLVESNNLEINHLKKTFFYSNESSRLKQSELKESSLHSLLSYVLTYLPEDIIAIQAAATAVMRWKALATEATATLQNLLYSDRYPHLQAKFKQLQSLRDRAINLLLDPAPNQNAKTLIDSLDEKRQQIEKELSSEVPEIRLMDREFDYLNLVQNLPPESTLIEFFQFYLRDPRTNKYLQTVGIAFLISSQNPEDIKLVNLGDVKPIDSNIKALRRSLQNRGSGLTNLGIGSQRNQAKKASDRELFERVIAPIINIVPPSKKLIIVPSGSLYLIPFETLPIANSPELLIDRYQINYLNSSRDLLRQNTASDYLANPSVIIADPDYDLNSNPPKSVNLFTLLSPASLNSFDRHQETALLGQNIYQKFKDAKIYQGTQASEMTVKSLVSPRVLAIVTHGFALLKSNPEELLKSLTRFYPELPPAEAIAHYREQIDFKFYQYCQDKLAELPSENLEIMGWFQKFLAQIEEPIDLTASVRTDRELLEGWEFGDPSILRSPNRLLQMQEIDNPMLRNGLALAGANLWLKGENLPPYLGKGAILAEDIAQMDLWNTELVVLIACSTAMGEINVREGIFGLRRAFALAGAKTLIMSLWDVPVKVTMLLMDKLFEIYHSKLEISIALQEAQKYIRNLTIEEVEKLEIGRDILTEIQKAETIPSERMIQKSDRPFQHPYYWGAWICQG</sequence>
<comment type="caution">
    <text evidence="5">The sequence shown here is derived from an EMBL/GenBank/DDBJ whole genome shotgun (WGS) entry which is preliminary data.</text>
</comment>
<keyword evidence="6" id="KW-1185">Reference proteome</keyword>
<dbReference type="Pfam" id="PF13424">
    <property type="entry name" value="TPR_12"/>
    <property type="match status" value="6"/>
</dbReference>